<dbReference type="SMART" id="SM00345">
    <property type="entry name" value="HTH_GNTR"/>
    <property type="match status" value="1"/>
</dbReference>
<dbReference type="RefSeq" id="WP_218009961.1">
    <property type="nucleotide sequence ID" value="NZ_BAAALP010000050.1"/>
</dbReference>
<dbReference type="SMART" id="SM00895">
    <property type="entry name" value="FCD"/>
    <property type="match status" value="1"/>
</dbReference>
<protein>
    <submittedName>
        <fullName evidence="5">DNA-binding GntR family transcriptional regulator</fullName>
    </submittedName>
</protein>
<dbReference type="Gene3D" id="1.20.120.530">
    <property type="entry name" value="GntR ligand-binding domain-like"/>
    <property type="match status" value="1"/>
</dbReference>
<dbReference type="Pfam" id="PF00392">
    <property type="entry name" value="GntR"/>
    <property type="match status" value="1"/>
</dbReference>
<keyword evidence="2 5" id="KW-0238">DNA-binding</keyword>
<keyword evidence="3" id="KW-0804">Transcription</keyword>
<keyword evidence="6" id="KW-1185">Reference proteome</keyword>
<dbReference type="Pfam" id="PF07729">
    <property type="entry name" value="FCD"/>
    <property type="match status" value="1"/>
</dbReference>
<evidence type="ECO:0000256" key="1">
    <source>
        <dbReference type="ARBA" id="ARBA00023015"/>
    </source>
</evidence>
<comment type="caution">
    <text evidence="5">The sequence shown here is derived from an EMBL/GenBank/DDBJ whole genome shotgun (WGS) entry which is preliminary data.</text>
</comment>
<evidence type="ECO:0000256" key="3">
    <source>
        <dbReference type="ARBA" id="ARBA00023163"/>
    </source>
</evidence>
<gene>
    <name evidence="5" type="ORF">HNR61_008202</name>
</gene>
<organism evidence="5 6">
    <name type="scientific">Actinomadura namibiensis</name>
    <dbReference type="NCBI Taxonomy" id="182080"/>
    <lineage>
        <taxon>Bacteria</taxon>
        <taxon>Bacillati</taxon>
        <taxon>Actinomycetota</taxon>
        <taxon>Actinomycetes</taxon>
        <taxon>Streptosporangiales</taxon>
        <taxon>Thermomonosporaceae</taxon>
        <taxon>Actinomadura</taxon>
    </lineage>
</organism>
<accession>A0A7W3QR99</accession>
<dbReference type="InterPro" id="IPR036388">
    <property type="entry name" value="WH-like_DNA-bd_sf"/>
</dbReference>
<name>A0A7W3QR99_ACTNM</name>
<dbReference type="Proteomes" id="UP000572680">
    <property type="component" value="Unassembled WGS sequence"/>
</dbReference>
<evidence type="ECO:0000256" key="2">
    <source>
        <dbReference type="ARBA" id="ARBA00023125"/>
    </source>
</evidence>
<dbReference type="InterPro" id="IPR011711">
    <property type="entry name" value="GntR_C"/>
</dbReference>
<dbReference type="InterPro" id="IPR000524">
    <property type="entry name" value="Tscrpt_reg_HTH_GntR"/>
</dbReference>
<evidence type="ECO:0000259" key="4">
    <source>
        <dbReference type="PROSITE" id="PS50949"/>
    </source>
</evidence>
<keyword evidence="1" id="KW-0805">Transcription regulation</keyword>
<evidence type="ECO:0000313" key="6">
    <source>
        <dbReference type="Proteomes" id="UP000572680"/>
    </source>
</evidence>
<feature type="domain" description="HTH gntR-type" evidence="4">
    <location>
        <begin position="1"/>
        <end position="65"/>
    </location>
</feature>
<dbReference type="InterPro" id="IPR036390">
    <property type="entry name" value="WH_DNA-bd_sf"/>
</dbReference>
<dbReference type="EMBL" id="JACJIA010000016">
    <property type="protein sequence ID" value="MBA8956519.1"/>
    <property type="molecule type" value="Genomic_DNA"/>
</dbReference>
<dbReference type="SUPFAM" id="SSF46785">
    <property type="entry name" value="Winged helix' DNA-binding domain"/>
    <property type="match status" value="1"/>
</dbReference>
<dbReference type="InterPro" id="IPR008920">
    <property type="entry name" value="TF_FadR/GntR_C"/>
</dbReference>
<dbReference type="Gene3D" id="1.10.10.10">
    <property type="entry name" value="Winged helix-like DNA-binding domain superfamily/Winged helix DNA-binding domain"/>
    <property type="match status" value="1"/>
</dbReference>
<sequence>MDALVHELRESILDGRLPGGTSLPESEVAGRYEVARPTARAAIERLVSQGLLTRGTHKTARVPVFDAADVADLYLTRAVLESQVMRELARRRRVPPDALAAQEEIRAAGTDWTTAIVEPDVRFHRALVDALGSPRLSRAHGALMAEMRLCMAQVQAFRLLRAAEIADEHDAILAAVAAGDPDRAEAALDHHLDRARHELVGHLS</sequence>
<dbReference type="PANTHER" id="PTHR43537:SF45">
    <property type="entry name" value="GNTR FAMILY REGULATORY PROTEIN"/>
    <property type="match status" value="1"/>
</dbReference>
<dbReference type="SUPFAM" id="SSF48008">
    <property type="entry name" value="GntR ligand-binding domain-like"/>
    <property type="match status" value="1"/>
</dbReference>
<evidence type="ECO:0000313" key="5">
    <source>
        <dbReference type="EMBL" id="MBA8956519.1"/>
    </source>
</evidence>
<dbReference type="GO" id="GO:0003700">
    <property type="term" value="F:DNA-binding transcription factor activity"/>
    <property type="evidence" value="ECO:0007669"/>
    <property type="project" value="InterPro"/>
</dbReference>
<dbReference type="AlphaFoldDB" id="A0A7W3QR99"/>
<dbReference type="GO" id="GO:0003677">
    <property type="term" value="F:DNA binding"/>
    <property type="evidence" value="ECO:0007669"/>
    <property type="project" value="UniProtKB-KW"/>
</dbReference>
<proteinExistence type="predicted"/>
<reference evidence="5 6" key="1">
    <citation type="submission" date="2020-08" db="EMBL/GenBank/DDBJ databases">
        <title>Genomic Encyclopedia of Type Strains, Phase IV (KMG-IV): sequencing the most valuable type-strain genomes for metagenomic binning, comparative biology and taxonomic classification.</title>
        <authorList>
            <person name="Goeker M."/>
        </authorList>
    </citation>
    <scope>NUCLEOTIDE SEQUENCE [LARGE SCALE GENOMIC DNA]</scope>
    <source>
        <strain evidence="5 6">DSM 44197</strain>
    </source>
</reference>
<dbReference type="PANTHER" id="PTHR43537">
    <property type="entry name" value="TRANSCRIPTIONAL REGULATOR, GNTR FAMILY"/>
    <property type="match status" value="1"/>
</dbReference>
<dbReference type="PROSITE" id="PS50949">
    <property type="entry name" value="HTH_GNTR"/>
    <property type="match status" value="1"/>
</dbReference>